<evidence type="ECO:0000256" key="1">
    <source>
        <dbReference type="ARBA" id="ARBA00022603"/>
    </source>
</evidence>
<keyword evidence="1 4" id="KW-0489">Methyltransferase</keyword>
<feature type="domain" description="Methyltransferase" evidence="3">
    <location>
        <begin position="42"/>
        <end position="140"/>
    </location>
</feature>
<name>A0A7W9HEV1_9PSEU</name>
<dbReference type="Pfam" id="PF13649">
    <property type="entry name" value="Methyltransf_25"/>
    <property type="match status" value="1"/>
</dbReference>
<dbReference type="Gene3D" id="3.40.50.150">
    <property type="entry name" value="Vaccinia Virus protein VP39"/>
    <property type="match status" value="1"/>
</dbReference>
<dbReference type="GO" id="GO:0008168">
    <property type="term" value="F:methyltransferase activity"/>
    <property type="evidence" value="ECO:0007669"/>
    <property type="project" value="UniProtKB-KW"/>
</dbReference>
<dbReference type="Proteomes" id="UP000552097">
    <property type="component" value="Unassembled WGS sequence"/>
</dbReference>
<protein>
    <submittedName>
        <fullName evidence="4">SAM-dependent methyltransferase</fullName>
    </submittedName>
</protein>
<evidence type="ECO:0000313" key="4">
    <source>
        <dbReference type="EMBL" id="MBB5800989.1"/>
    </source>
</evidence>
<dbReference type="PANTHER" id="PTHR43861:SF1">
    <property type="entry name" value="TRANS-ACONITATE 2-METHYLTRANSFERASE"/>
    <property type="match status" value="1"/>
</dbReference>
<organism evidence="4 5">
    <name type="scientific">Saccharothrix ecbatanensis</name>
    <dbReference type="NCBI Taxonomy" id="1105145"/>
    <lineage>
        <taxon>Bacteria</taxon>
        <taxon>Bacillati</taxon>
        <taxon>Actinomycetota</taxon>
        <taxon>Actinomycetes</taxon>
        <taxon>Pseudonocardiales</taxon>
        <taxon>Pseudonocardiaceae</taxon>
        <taxon>Saccharothrix</taxon>
    </lineage>
</organism>
<gene>
    <name evidence="4" type="ORF">F4560_000757</name>
</gene>
<dbReference type="AlphaFoldDB" id="A0A7W9HEV1"/>
<dbReference type="EMBL" id="JACHMO010000001">
    <property type="protein sequence ID" value="MBB5800989.1"/>
    <property type="molecule type" value="Genomic_DNA"/>
</dbReference>
<accession>A0A7W9HEV1</accession>
<dbReference type="CDD" id="cd02440">
    <property type="entry name" value="AdoMet_MTases"/>
    <property type="match status" value="1"/>
</dbReference>
<reference evidence="4 5" key="1">
    <citation type="submission" date="2020-08" db="EMBL/GenBank/DDBJ databases">
        <title>Sequencing the genomes of 1000 actinobacteria strains.</title>
        <authorList>
            <person name="Klenk H.-P."/>
        </authorList>
    </citation>
    <scope>NUCLEOTIDE SEQUENCE [LARGE SCALE GENOMIC DNA]</scope>
    <source>
        <strain evidence="4 5">DSM 45486</strain>
    </source>
</reference>
<dbReference type="InterPro" id="IPR029063">
    <property type="entry name" value="SAM-dependent_MTases_sf"/>
</dbReference>
<dbReference type="RefSeq" id="WP_184916249.1">
    <property type="nucleotide sequence ID" value="NZ_JACHMO010000001.1"/>
</dbReference>
<keyword evidence="2 4" id="KW-0808">Transferase</keyword>
<proteinExistence type="predicted"/>
<sequence length="285" mass="29984">MNTTEEHSTGPSTDDPAEAEAVYLEAHLALLAPLDVRPGDVVADIGPGAGAVTVELARAVGDTGRVYAVDNDPAMLDAVARSAREAGVADRVRLVPHDLEQGAPPLPETVSAVWSAACVHHTRDWGAAVADLAGLLRPGGVLCVAEGGLPTRCLPWDVGVGPPGLETRLDEAHSRWFADWFHSPPGQARQTRGWVDLLSDAGLVGVTSRSALVDVPAPLPEHVHAVVLTELAARVDRARRFLTEEDTAAWTRLLDPADTAWAGRRTDLALLTALSAHRGRAPVGG</sequence>
<dbReference type="InterPro" id="IPR041698">
    <property type="entry name" value="Methyltransf_25"/>
</dbReference>
<keyword evidence="5" id="KW-1185">Reference proteome</keyword>
<evidence type="ECO:0000256" key="2">
    <source>
        <dbReference type="ARBA" id="ARBA00022679"/>
    </source>
</evidence>
<dbReference type="GO" id="GO:0032259">
    <property type="term" value="P:methylation"/>
    <property type="evidence" value="ECO:0007669"/>
    <property type="project" value="UniProtKB-KW"/>
</dbReference>
<dbReference type="PANTHER" id="PTHR43861">
    <property type="entry name" value="TRANS-ACONITATE 2-METHYLTRANSFERASE-RELATED"/>
    <property type="match status" value="1"/>
</dbReference>
<evidence type="ECO:0000313" key="5">
    <source>
        <dbReference type="Proteomes" id="UP000552097"/>
    </source>
</evidence>
<comment type="caution">
    <text evidence="4">The sequence shown here is derived from an EMBL/GenBank/DDBJ whole genome shotgun (WGS) entry which is preliminary data.</text>
</comment>
<dbReference type="SUPFAM" id="SSF53335">
    <property type="entry name" value="S-adenosyl-L-methionine-dependent methyltransferases"/>
    <property type="match status" value="1"/>
</dbReference>
<evidence type="ECO:0000259" key="3">
    <source>
        <dbReference type="Pfam" id="PF13649"/>
    </source>
</evidence>